<proteinExistence type="inferred from homology"/>
<feature type="transmembrane region" description="Helical" evidence="4">
    <location>
        <begin position="132"/>
        <end position="151"/>
    </location>
</feature>
<dbReference type="GO" id="GO:0005794">
    <property type="term" value="C:Golgi apparatus"/>
    <property type="evidence" value="ECO:0007669"/>
    <property type="project" value="TreeGrafter"/>
</dbReference>
<evidence type="ECO:0000256" key="2">
    <source>
        <dbReference type="ARBA" id="ARBA00010441"/>
    </source>
</evidence>
<evidence type="ECO:0000313" key="5">
    <source>
        <dbReference type="EMBL" id="JAG04505.1"/>
    </source>
</evidence>
<dbReference type="EMBL" id="GBHO01039099">
    <property type="protein sequence ID" value="JAG04505.1"/>
    <property type="molecule type" value="Transcribed_RNA"/>
</dbReference>
<evidence type="ECO:0000256" key="4">
    <source>
        <dbReference type="SAM" id="Phobius"/>
    </source>
</evidence>
<dbReference type="PANTHER" id="PTHR10414:SF37">
    <property type="entry name" value="BB IN A BOXCAR, ISOFORM C"/>
    <property type="match status" value="1"/>
</dbReference>
<keyword evidence="5" id="KW-0808">Transferase</keyword>
<keyword evidence="3 4" id="KW-0472">Membrane</keyword>
<dbReference type="PANTHER" id="PTHR10414">
    <property type="entry name" value="ETHANOLAMINEPHOSPHOTRANSFERASE"/>
    <property type="match status" value="1"/>
</dbReference>
<sequence>MLCSNNALLLCPLASIRFWDTALWENRCDRSSIHDRWHPHGFCDLWNQCMGHQDPSIDFIEFRHSLLVMTLFGGSLALYELFLLLCKGGVGKNGSTVAGTSVLSPVIPLSLVVVPAYIIYRKSTNLLYENNPVLYIMSFGLVGAKVTNRLVVAHMTRNEMDYLDSSLVGPLMLFLNQYFNFFFDEYYVLWISLIWVSIDLFRYSSQVCIEICDHMHIMLFRITPSTIPQATTNKNVIPEEAVSLSMVEDTAPLLDQDDDDDVVLYNASSDSIII</sequence>
<reference evidence="5" key="2">
    <citation type="submission" date="2014-07" db="EMBL/GenBank/DDBJ databases">
        <authorList>
            <person name="Hull J."/>
        </authorList>
    </citation>
    <scope>NUCLEOTIDE SEQUENCE</scope>
</reference>
<name>A0A0A9WI11_LYGHE</name>
<keyword evidence="4" id="KW-0812">Transmembrane</keyword>
<organism evidence="5">
    <name type="scientific">Lygus hesperus</name>
    <name type="common">Western plant bug</name>
    <dbReference type="NCBI Taxonomy" id="30085"/>
    <lineage>
        <taxon>Eukaryota</taxon>
        <taxon>Metazoa</taxon>
        <taxon>Ecdysozoa</taxon>
        <taxon>Arthropoda</taxon>
        <taxon>Hexapoda</taxon>
        <taxon>Insecta</taxon>
        <taxon>Pterygota</taxon>
        <taxon>Neoptera</taxon>
        <taxon>Paraneoptera</taxon>
        <taxon>Hemiptera</taxon>
        <taxon>Heteroptera</taxon>
        <taxon>Panheteroptera</taxon>
        <taxon>Cimicomorpha</taxon>
        <taxon>Miridae</taxon>
        <taxon>Mirini</taxon>
        <taxon>Lygus</taxon>
    </lineage>
</organism>
<protein>
    <submittedName>
        <fullName evidence="5">Choline/ethanolaminephosphotransferase 1</fullName>
    </submittedName>
</protein>
<accession>A0A0A9WI11</accession>
<reference evidence="5" key="1">
    <citation type="journal article" date="2014" name="PLoS ONE">
        <title>Transcriptome-Based Identification of ABC Transporters in the Western Tarnished Plant Bug Lygus hesperus.</title>
        <authorList>
            <person name="Hull J.J."/>
            <person name="Chaney K."/>
            <person name="Geib S.M."/>
            <person name="Fabrick J.A."/>
            <person name="Brent C.S."/>
            <person name="Walsh D."/>
            <person name="Lavine L.C."/>
        </authorList>
    </citation>
    <scope>NUCLEOTIDE SEQUENCE</scope>
</reference>
<dbReference type="GO" id="GO:0004142">
    <property type="term" value="F:diacylglycerol cholinephosphotransferase activity"/>
    <property type="evidence" value="ECO:0007669"/>
    <property type="project" value="TreeGrafter"/>
</dbReference>
<comment type="similarity">
    <text evidence="2">Belongs to the CDP-alcohol phosphatidyltransferase class-I family.</text>
</comment>
<comment type="subcellular location">
    <subcellularLocation>
        <location evidence="1">Membrane</location>
    </subcellularLocation>
</comment>
<dbReference type="InterPro" id="IPR014472">
    <property type="entry name" value="CHOPT"/>
</dbReference>
<evidence type="ECO:0000256" key="1">
    <source>
        <dbReference type="ARBA" id="ARBA00004370"/>
    </source>
</evidence>
<gene>
    <name evidence="5" type="primary">cept1_0</name>
    <name evidence="5" type="ORF">CM83_83309</name>
</gene>
<dbReference type="GO" id="GO:0006646">
    <property type="term" value="P:phosphatidylethanolamine biosynthetic process"/>
    <property type="evidence" value="ECO:0007669"/>
    <property type="project" value="TreeGrafter"/>
</dbReference>
<feature type="transmembrane region" description="Helical" evidence="4">
    <location>
        <begin position="66"/>
        <end position="85"/>
    </location>
</feature>
<feature type="transmembrane region" description="Helical" evidence="4">
    <location>
        <begin position="97"/>
        <end position="120"/>
    </location>
</feature>
<keyword evidence="4" id="KW-1133">Transmembrane helix</keyword>
<dbReference type="GO" id="GO:0004307">
    <property type="term" value="F:ethanolaminephosphotransferase activity"/>
    <property type="evidence" value="ECO:0007669"/>
    <property type="project" value="TreeGrafter"/>
</dbReference>
<dbReference type="GO" id="GO:0005789">
    <property type="term" value="C:endoplasmic reticulum membrane"/>
    <property type="evidence" value="ECO:0007669"/>
    <property type="project" value="TreeGrafter"/>
</dbReference>
<dbReference type="AlphaFoldDB" id="A0A0A9WI11"/>
<evidence type="ECO:0000256" key="3">
    <source>
        <dbReference type="ARBA" id="ARBA00023136"/>
    </source>
</evidence>